<proteinExistence type="predicted"/>
<evidence type="ECO:0000313" key="2">
    <source>
        <dbReference type="EMBL" id="AFU58302.1"/>
    </source>
</evidence>
<dbReference type="HOGENOM" id="CLU_2152688_0_0_2"/>
<dbReference type="AlphaFoldDB" id="K0IJ88"/>
<dbReference type="GeneID" id="13797623"/>
<evidence type="ECO:0000256" key="1">
    <source>
        <dbReference type="SAM" id="MobiDB-lite"/>
    </source>
</evidence>
<accession>K0IJ88</accession>
<dbReference type="Proteomes" id="UP000008037">
    <property type="component" value="Chromosome"/>
</dbReference>
<name>K0IJ88_NITGG</name>
<gene>
    <name evidence="2" type="ordered locus">Ngar_c13640</name>
</gene>
<keyword evidence="3" id="KW-1185">Reference proteome</keyword>
<reference evidence="2 3" key="1">
    <citation type="journal article" date="2012" name="Environ. Microbiol.">
        <title>The genome of the ammonia-oxidizing Candidatus Nitrososphaera gargensis: insights into metabolic versatility and environmental adaptations.</title>
        <authorList>
            <person name="Spang A."/>
            <person name="Poehlein A."/>
            <person name="Offre P."/>
            <person name="Zumbragel S."/>
            <person name="Haider S."/>
            <person name="Rychlik N."/>
            <person name="Nowka B."/>
            <person name="Schmeisser C."/>
            <person name="Lebedeva E.V."/>
            <person name="Rattei T."/>
            <person name="Bohm C."/>
            <person name="Schmid M."/>
            <person name="Galushko A."/>
            <person name="Hatzenpichler R."/>
            <person name="Weinmaier T."/>
            <person name="Daniel R."/>
            <person name="Schleper C."/>
            <person name="Spieck E."/>
            <person name="Streit W."/>
            <person name="Wagner M."/>
        </authorList>
    </citation>
    <scope>NUCLEOTIDE SEQUENCE [LARGE SCALE GENOMIC DNA]</scope>
    <source>
        <strain evidence="3">Ga9.2</strain>
    </source>
</reference>
<protein>
    <submittedName>
        <fullName evidence="2">Uncharacterized protein</fullName>
    </submittedName>
</protein>
<dbReference type="KEGG" id="nga:Ngar_c13640"/>
<evidence type="ECO:0000313" key="3">
    <source>
        <dbReference type="Proteomes" id="UP000008037"/>
    </source>
</evidence>
<feature type="region of interest" description="Disordered" evidence="1">
    <location>
        <begin position="1"/>
        <end position="34"/>
    </location>
</feature>
<dbReference type="EMBL" id="CP002408">
    <property type="protein sequence ID" value="AFU58302.1"/>
    <property type="molecule type" value="Genomic_DNA"/>
</dbReference>
<sequence>MSLIAEPTIEEQKNERRERSRTSQTKTGDEAITWREVKDRRNARLRAERAYFCPCSRGHYYSGPGSWKKAKEHAEVKGHPILRGYGTKKVKLMPWGQIADEEKGGGHKPAG</sequence>
<dbReference type="BioCyc" id="CNIT1237085:G1324-1362-MONOMER"/>
<feature type="compositionally biased region" description="Basic and acidic residues" evidence="1">
    <location>
        <begin position="10"/>
        <end position="34"/>
    </location>
</feature>
<dbReference type="RefSeq" id="WP_015018839.1">
    <property type="nucleotide sequence ID" value="NC_018719.1"/>
</dbReference>
<organism evidence="2 3">
    <name type="scientific">Nitrososphaera gargensis (strain Ga9.2)</name>
    <dbReference type="NCBI Taxonomy" id="1237085"/>
    <lineage>
        <taxon>Archaea</taxon>
        <taxon>Nitrososphaerota</taxon>
        <taxon>Nitrososphaeria</taxon>
        <taxon>Nitrososphaerales</taxon>
        <taxon>Nitrososphaeraceae</taxon>
        <taxon>Nitrososphaera</taxon>
    </lineage>
</organism>
<dbReference type="InParanoid" id="K0IJ88"/>